<evidence type="ECO:0000313" key="3">
    <source>
        <dbReference type="WBParaSite" id="ECPE_0001520401-mRNA-1"/>
    </source>
</evidence>
<dbReference type="EMBL" id="UZAN01059733">
    <property type="protein sequence ID" value="VDP92436.1"/>
    <property type="molecule type" value="Genomic_DNA"/>
</dbReference>
<proteinExistence type="predicted"/>
<keyword evidence="2" id="KW-1185">Reference proteome</keyword>
<gene>
    <name evidence="1" type="ORF">ECPE_LOCUS15164</name>
</gene>
<dbReference type="OrthoDB" id="6155261at2759"/>
<organism evidence="3">
    <name type="scientific">Echinostoma caproni</name>
    <dbReference type="NCBI Taxonomy" id="27848"/>
    <lineage>
        <taxon>Eukaryota</taxon>
        <taxon>Metazoa</taxon>
        <taxon>Spiralia</taxon>
        <taxon>Lophotrochozoa</taxon>
        <taxon>Platyhelminthes</taxon>
        <taxon>Trematoda</taxon>
        <taxon>Digenea</taxon>
        <taxon>Plagiorchiida</taxon>
        <taxon>Echinostomata</taxon>
        <taxon>Echinostomatoidea</taxon>
        <taxon>Echinostomatidae</taxon>
        <taxon>Echinostoma</taxon>
    </lineage>
</organism>
<dbReference type="PANTHER" id="PTHR33395">
    <property type="entry name" value="TRANSCRIPTASE, PUTATIVE-RELATED-RELATED"/>
    <property type="match status" value="1"/>
</dbReference>
<dbReference type="GO" id="GO:0031012">
    <property type="term" value="C:extracellular matrix"/>
    <property type="evidence" value="ECO:0007669"/>
    <property type="project" value="TreeGrafter"/>
</dbReference>
<reference evidence="1 2" key="2">
    <citation type="submission" date="2018-11" db="EMBL/GenBank/DDBJ databases">
        <authorList>
            <consortium name="Pathogen Informatics"/>
        </authorList>
    </citation>
    <scope>NUCLEOTIDE SEQUENCE [LARGE SCALE GENOMIC DNA]</scope>
    <source>
        <strain evidence="1 2">Egypt</strain>
    </source>
</reference>
<dbReference type="WBParaSite" id="ECPE_0001520401-mRNA-1">
    <property type="protein sequence ID" value="ECPE_0001520401-mRNA-1"/>
    <property type="gene ID" value="ECPE_0001520401"/>
</dbReference>
<dbReference type="AlphaFoldDB" id="A0A183B7H9"/>
<sequence length="88" mass="9509">MTEGIIIEDEVKAQLQALKSTKAAGPDDIHPAIQKPLAEVLAAPLAKLFNRSLQEGRLPGDWKVANVVVKHKGGDRNQAANYRPVSLT</sequence>
<evidence type="ECO:0000313" key="2">
    <source>
        <dbReference type="Proteomes" id="UP000272942"/>
    </source>
</evidence>
<reference evidence="3" key="1">
    <citation type="submission" date="2016-06" db="UniProtKB">
        <authorList>
            <consortium name="WormBaseParasite"/>
        </authorList>
    </citation>
    <scope>IDENTIFICATION</scope>
</reference>
<dbReference type="GO" id="GO:0061343">
    <property type="term" value="P:cell adhesion involved in heart morphogenesis"/>
    <property type="evidence" value="ECO:0007669"/>
    <property type="project" value="TreeGrafter"/>
</dbReference>
<dbReference type="GO" id="GO:0007508">
    <property type="term" value="P:larval heart development"/>
    <property type="evidence" value="ECO:0007669"/>
    <property type="project" value="TreeGrafter"/>
</dbReference>
<dbReference type="Proteomes" id="UP000272942">
    <property type="component" value="Unassembled WGS sequence"/>
</dbReference>
<accession>A0A183B7H9</accession>
<name>A0A183B7H9_9TREM</name>
<dbReference type="PANTHER" id="PTHR33395:SF22">
    <property type="entry name" value="REVERSE TRANSCRIPTASE DOMAIN-CONTAINING PROTEIN"/>
    <property type="match status" value="1"/>
</dbReference>
<evidence type="ECO:0000313" key="1">
    <source>
        <dbReference type="EMBL" id="VDP92436.1"/>
    </source>
</evidence>
<protein>
    <submittedName>
        <fullName evidence="3">Reverse transcriptase domain-containing protein</fullName>
    </submittedName>
</protein>